<keyword evidence="4" id="KW-0808">Transferase</keyword>
<feature type="transmembrane region" description="Helical" evidence="9">
    <location>
        <begin position="174"/>
        <end position="195"/>
    </location>
</feature>
<dbReference type="InterPro" id="IPR050482">
    <property type="entry name" value="Sensor_HK_TwoCompSys"/>
</dbReference>
<name>A0A8J3XQZ7_9ACTN</name>
<dbReference type="Pfam" id="PF02518">
    <property type="entry name" value="HATPase_c"/>
    <property type="match status" value="1"/>
</dbReference>
<reference evidence="13" key="1">
    <citation type="submission" date="2021-01" db="EMBL/GenBank/DDBJ databases">
        <title>Whole genome shotgun sequence of Planotetraspora silvatica NBRC 100141.</title>
        <authorList>
            <person name="Komaki H."/>
            <person name="Tamura T."/>
        </authorList>
    </citation>
    <scope>NUCLEOTIDE SEQUENCE</scope>
    <source>
        <strain evidence="13">NBRC 100141</strain>
    </source>
</reference>
<evidence type="ECO:0000256" key="2">
    <source>
        <dbReference type="ARBA" id="ARBA00012438"/>
    </source>
</evidence>
<dbReference type="InterPro" id="IPR036890">
    <property type="entry name" value="HATPase_C_sf"/>
</dbReference>
<dbReference type="CDD" id="cd16917">
    <property type="entry name" value="HATPase_UhpB-NarQ-NarX-like"/>
    <property type="match status" value="1"/>
</dbReference>
<dbReference type="InterPro" id="IPR025828">
    <property type="entry name" value="Put_sensor_dom"/>
</dbReference>
<dbReference type="Gene3D" id="1.20.5.1930">
    <property type="match status" value="1"/>
</dbReference>
<evidence type="ECO:0000259" key="10">
    <source>
        <dbReference type="Pfam" id="PF02518"/>
    </source>
</evidence>
<keyword evidence="9" id="KW-1133">Transmembrane helix</keyword>
<feature type="domain" description="Histidine kinase/HSP90-like ATPase" evidence="10">
    <location>
        <begin position="347"/>
        <end position="428"/>
    </location>
</feature>
<keyword evidence="9" id="KW-0472">Membrane</keyword>
<proteinExistence type="predicted"/>
<dbReference type="Proteomes" id="UP000644610">
    <property type="component" value="Unassembled WGS sequence"/>
</dbReference>
<evidence type="ECO:0000259" key="11">
    <source>
        <dbReference type="Pfam" id="PF07730"/>
    </source>
</evidence>
<gene>
    <name evidence="13" type="ORF">Psi02_53600</name>
</gene>
<dbReference type="InterPro" id="IPR011712">
    <property type="entry name" value="Sig_transdc_His_kin_sub3_dim/P"/>
</dbReference>
<dbReference type="EC" id="2.7.13.3" evidence="2"/>
<sequence length="430" mass="45896">MVGPCRRADAISTVVIMTATDLSTPWDRVRVHWSAPTWLRTVHVATGLPIALAAVGVIGGLAVVSVVFSWTVVAPLVGLPLLFWSVTVFTRLQRKRFAAYLGVEIAPVPRPAAGRDPVRRLFRDMRSRSVWRQVAYHVIAPMISVAGFVAVIVAWSACLVAAGLALRLWLVGSGWTGSLLALLAFAVFVVVPWVVQGVTSLDVVAAEALLGPSLNDQLAERVESLRESRAEVVEAADAERRRIERDLHDGTQQRLLGLAMNLGMARATLTDLPEPVREVIAQAHEDSKLVLKELRDVVRGLHPAVLTEEGLDAALSGLAARASFPVRLHVDVTERVSPTVEAVAFFVVSEALTNISKHAQANSAEIVVRRAGDRLHLTVLDDGRGGAAPDAGGGTGLRGLAQRVGSVDGALRIDSPPGGPTRIEAELPCA</sequence>
<dbReference type="Pfam" id="PF13796">
    <property type="entry name" value="Sensor"/>
    <property type="match status" value="1"/>
</dbReference>
<keyword evidence="9" id="KW-0812">Transmembrane</keyword>
<feature type="transmembrane region" description="Helical" evidence="9">
    <location>
        <begin position="134"/>
        <end position="162"/>
    </location>
</feature>
<keyword evidence="5" id="KW-0547">Nucleotide-binding</keyword>
<evidence type="ECO:0000256" key="6">
    <source>
        <dbReference type="ARBA" id="ARBA00022777"/>
    </source>
</evidence>
<evidence type="ECO:0000256" key="8">
    <source>
        <dbReference type="ARBA" id="ARBA00023012"/>
    </source>
</evidence>
<feature type="domain" description="Putative sensor" evidence="12">
    <location>
        <begin position="43"/>
        <end position="210"/>
    </location>
</feature>
<keyword evidence="8" id="KW-0902">Two-component regulatory system</keyword>
<dbReference type="PANTHER" id="PTHR24421:SF10">
    <property type="entry name" value="NITRATE_NITRITE SENSOR PROTEIN NARQ"/>
    <property type="match status" value="1"/>
</dbReference>
<dbReference type="GO" id="GO:0005524">
    <property type="term" value="F:ATP binding"/>
    <property type="evidence" value="ECO:0007669"/>
    <property type="project" value="UniProtKB-KW"/>
</dbReference>
<feature type="domain" description="Signal transduction histidine kinase subgroup 3 dimerisation and phosphoacceptor" evidence="11">
    <location>
        <begin position="239"/>
        <end position="306"/>
    </location>
</feature>
<dbReference type="GO" id="GO:0000155">
    <property type="term" value="F:phosphorelay sensor kinase activity"/>
    <property type="evidence" value="ECO:0007669"/>
    <property type="project" value="InterPro"/>
</dbReference>
<keyword evidence="14" id="KW-1185">Reference proteome</keyword>
<keyword evidence="6 13" id="KW-0418">Kinase</keyword>
<dbReference type="SUPFAM" id="SSF55874">
    <property type="entry name" value="ATPase domain of HSP90 chaperone/DNA topoisomerase II/histidine kinase"/>
    <property type="match status" value="1"/>
</dbReference>
<evidence type="ECO:0000256" key="7">
    <source>
        <dbReference type="ARBA" id="ARBA00022840"/>
    </source>
</evidence>
<evidence type="ECO:0000259" key="12">
    <source>
        <dbReference type="Pfam" id="PF13796"/>
    </source>
</evidence>
<dbReference type="PANTHER" id="PTHR24421">
    <property type="entry name" value="NITRATE/NITRITE SENSOR PROTEIN NARX-RELATED"/>
    <property type="match status" value="1"/>
</dbReference>
<evidence type="ECO:0000313" key="13">
    <source>
        <dbReference type="EMBL" id="GII48936.1"/>
    </source>
</evidence>
<dbReference type="AlphaFoldDB" id="A0A8J3XQZ7"/>
<keyword evidence="7" id="KW-0067">ATP-binding</keyword>
<dbReference type="GO" id="GO:0016020">
    <property type="term" value="C:membrane"/>
    <property type="evidence" value="ECO:0007669"/>
    <property type="project" value="InterPro"/>
</dbReference>
<dbReference type="EMBL" id="BOOQ01000037">
    <property type="protein sequence ID" value="GII48936.1"/>
    <property type="molecule type" value="Genomic_DNA"/>
</dbReference>
<evidence type="ECO:0000256" key="1">
    <source>
        <dbReference type="ARBA" id="ARBA00000085"/>
    </source>
</evidence>
<feature type="transmembrane region" description="Helical" evidence="9">
    <location>
        <begin position="38"/>
        <end position="61"/>
    </location>
</feature>
<dbReference type="Gene3D" id="3.30.565.10">
    <property type="entry name" value="Histidine kinase-like ATPase, C-terminal domain"/>
    <property type="match status" value="1"/>
</dbReference>
<comment type="caution">
    <text evidence="13">The sequence shown here is derived from an EMBL/GenBank/DDBJ whole genome shotgun (WGS) entry which is preliminary data.</text>
</comment>
<feature type="transmembrane region" description="Helical" evidence="9">
    <location>
        <begin position="67"/>
        <end position="89"/>
    </location>
</feature>
<organism evidence="13 14">
    <name type="scientific">Planotetraspora silvatica</name>
    <dbReference type="NCBI Taxonomy" id="234614"/>
    <lineage>
        <taxon>Bacteria</taxon>
        <taxon>Bacillati</taxon>
        <taxon>Actinomycetota</taxon>
        <taxon>Actinomycetes</taxon>
        <taxon>Streptosporangiales</taxon>
        <taxon>Streptosporangiaceae</taxon>
        <taxon>Planotetraspora</taxon>
    </lineage>
</organism>
<evidence type="ECO:0000256" key="9">
    <source>
        <dbReference type="SAM" id="Phobius"/>
    </source>
</evidence>
<evidence type="ECO:0000313" key="14">
    <source>
        <dbReference type="Proteomes" id="UP000644610"/>
    </source>
</evidence>
<dbReference type="Pfam" id="PF07730">
    <property type="entry name" value="HisKA_3"/>
    <property type="match status" value="1"/>
</dbReference>
<dbReference type="InterPro" id="IPR003594">
    <property type="entry name" value="HATPase_dom"/>
</dbReference>
<evidence type="ECO:0000256" key="5">
    <source>
        <dbReference type="ARBA" id="ARBA00022741"/>
    </source>
</evidence>
<accession>A0A8J3XQZ7</accession>
<dbReference type="GO" id="GO:0046983">
    <property type="term" value="F:protein dimerization activity"/>
    <property type="evidence" value="ECO:0007669"/>
    <property type="project" value="InterPro"/>
</dbReference>
<evidence type="ECO:0000256" key="3">
    <source>
        <dbReference type="ARBA" id="ARBA00022553"/>
    </source>
</evidence>
<keyword evidence="3" id="KW-0597">Phosphoprotein</keyword>
<comment type="catalytic activity">
    <reaction evidence="1">
        <text>ATP + protein L-histidine = ADP + protein N-phospho-L-histidine.</text>
        <dbReference type="EC" id="2.7.13.3"/>
    </reaction>
</comment>
<protein>
    <recommendedName>
        <fullName evidence="2">histidine kinase</fullName>
        <ecNumber evidence="2">2.7.13.3</ecNumber>
    </recommendedName>
</protein>
<evidence type="ECO:0000256" key="4">
    <source>
        <dbReference type="ARBA" id="ARBA00022679"/>
    </source>
</evidence>